<evidence type="ECO:0000256" key="7">
    <source>
        <dbReference type="ARBA" id="ARBA00029500"/>
    </source>
</evidence>
<dbReference type="Gene3D" id="3.10.580.10">
    <property type="entry name" value="CBS-domain"/>
    <property type="match status" value="1"/>
</dbReference>
<dbReference type="NCBIfam" id="TIGR00229">
    <property type="entry name" value="sensory_box"/>
    <property type="match status" value="1"/>
</dbReference>
<evidence type="ECO:0000256" key="3">
    <source>
        <dbReference type="ARBA" id="ARBA00022840"/>
    </source>
</evidence>
<dbReference type="Gene3D" id="3.30.450.20">
    <property type="entry name" value="PAS domain"/>
    <property type="match status" value="1"/>
</dbReference>
<dbReference type="PROSITE" id="PS00675">
    <property type="entry name" value="SIGMA54_INTERACT_1"/>
    <property type="match status" value="1"/>
</dbReference>
<keyword evidence="6" id="KW-0804">Transcription</keyword>
<dbReference type="InterPro" id="IPR025943">
    <property type="entry name" value="Sigma_54_int_dom_ATP-bd_2"/>
</dbReference>
<dbReference type="Proteomes" id="UP001209681">
    <property type="component" value="Unassembled WGS sequence"/>
</dbReference>
<accession>A0ABT3NA55</accession>
<evidence type="ECO:0000256" key="4">
    <source>
        <dbReference type="ARBA" id="ARBA00023015"/>
    </source>
</evidence>
<sequence>MGIETVLKYEAHALSDTETLKAAAAFLHAHGIEMAPVVDEAQTLSGFFSREDIVRAIRYDIPFDTEIGKIITWNKGLKNGDGTPYDIPGGASPSGLMDAIVNASGSMVIVTDPDLTIRFVSRSAEIALKTESQVLLGQKLSVFLNQTDISGDCSRRVKGGTYKIDVGERSYIPRRCAIEHEGRILGFLVRFKEVLRPEPVSGELASAKELNRELHAIIESSSDGIYVCDGEANVLRINRAYREITELDTSDFYGRNMRDLVKEGIYSESVTLKVLENSTPVSIVQKTSTGKSLLATGNPIFNDDGSVFRVVTSVRDITELYSLQLRLEETRRISEQYMKELQNLRVKRVRNVEGMVIGSDEMEKVVEMAMRFAGINATVLITGESGTGKEMVADIIHKHSERADRPCVKVNCGAIPKDLMESEFFGYEEGAFTGARKGGRAGYFSMAEGGTLFLDEIGELPYDLQAKLLRILQHRELMRIGGRTSSKVDVRIIAATNKDLEAMVAEKSFREDLYYRINVFPLHIPTLRERPADIQFLAAHFLRFFNKNYGTQKRLSPDVLDHFERYSWPGNIRELQNLIERLVVIAPDDLITAKDLPCCFSEPCGAASADIAVKGLMPLKEALESVEKQLIRMAYDHFATTRDMAEYLRISAASVVRKAAKYGIRKK</sequence>
<dbReference type="PROSITE" id="PS50112">
    <property type="entry name" value="PAS"/>
    <property type="match status" value="1"/>
</dbReference>
<evidence type="ECO:0000259" key="12">
    <source>
        <dbReference type="PROSITE" id="PS51371"/>
    </source>
</evidence>
<dbReference type="Gene3D" id="3.40.50.300">
    <property type="entry name" value="P-loop containing nucleotide triphosphate hydrolases"/>
    <property type="match status" value="1"/>
</dbReference>
<dbReference type="InterPro" id="IPR000014">
    <property type="entry name" value="PAS"/>
</dbReference>
<evidence type="ECO:0000259" key="10">
    <source>
        <dbReference type="PROSITE" id="PS50112"/>
    </source>
</evidence>
<dbReference type="Pfam" id="PF00571">
    <property type="entry name" value="CBS"/>
    <property type="match status" value="1"/>
</dbReference>
<evidence type="ECO:0000313" key="13">
    <source>
        <dbReference type="EMBL" id="MCW7754344.1"/>
    </source>
</evidence>
<dbReference type="Gene3D" id="1.10.8.60">
    <property type="match status" value="1"/>
</dbReference>
<keyword evidence="8" id="KW-0129">CBS domain</keyword>
<keyword evidence="14" id="KW-1185">Reference proteome</keyword>
<evidence type="ECO:0000256" key="1">
    <source>
        <dbReference type="ARBA" id="ARBA00022741"/>
    </source>
</evidence>
<dbReference type="PANTHER" id="PTHR32071:SF57">
    <property type="entry name" value="C4-DICARBOXYLATE TRANSPORT TRANSCRIPTIONAL REGULATORY PROTEIN DCTD"/>
    <property type="match status" value="1"/>
</dbReference>
<dbReference type="PROSITE" id="PS00688">
    <property type="entry name" value="SIGMA54_INTERACT_3"/>
    <property type="match status" value="1"/>
</dbReference>
<protein>
    <recommendedName>
        <fullName evidence="7">HTH-type transcriptional regulatory protein TyrR</fullName>
    </recommendedName>
</protein>
<dbReference type="InterPro" id="IPR035965">
    <property type="entry name" value="PAS-like_dom_sf"/>
</dbReference>
<evidence type="ECO:0000256" key="6">
    <source>
        <dbReference type="ARBA" id="ARBA00023163"/>
    </source>
</evidence>
<dbReference type="PANTHER" id="PTHR32071">
    <property type="entry name" value="TRANSCRIPTIONAL REGULATORY PROTEIN"/>
    <property type="match status" value="1"/>
</dbReference>
<dbReference type="InterPro" id="IPR003593">
    <property type="entry name" value="AAA+_ATPase"/>
</dbReference>
<evidence type="ECO:0000259" key="9">
    <source>
        <dbReference type="PROSITE" id="PS50045"/>
    </source>
</evidence>
<dbReference type="Pfam" id="PF08448">
    <property type="entry name" value="PAS_4"/>
    <property type="match status" value="1"/>
</dbReference>
<dbReference type="RefSeq" id="WP_265425264.1">
    <property type="nucleotide sequence ID" value="NZ_JAPFPW010000011.1"/>
</dbReference>
<organism evidence="13 14">
    <name type="scientific">Desulfobotulus pelophilus</name>
    <dbReference type="NCBI Taxonomy" id="2823377"/>
    <lineage>
        <taxon>Bacteria</taxon>
        <taxon>Pseudomonadati</taxon>
        <taxon>Thermodesulfobacteriota</taxon>
        <taxon>Desulfobacteria</taxon>
        <taxon>Desulfobacterales</taxon>
        <taxon>Desulfobacteraceae</taxon>
        <taxon>Desulfobotulus</taxon>
    </lineage>
</organism>
<keyword evidence="4" id="KW-0805">Transcription regulation</keyword>
<gene>
    <name evidence="13" type="ORF">OOT00_10135</name>
</gene>
<name>A0ABT3NA55_9BACT</name>
<feature type="domain" description="Sigma-54 factor interaction" evidence="9">
    <location>
        <begin position="355"/>
        <end position="584"/>
    </location>
</feature>
<keyword evidence="3" id="KW-0067">ATP-binding</keyword>
<dbReference type="InterPro" id="IPR046342">
    <property type="entry name" value="CBS_dom_sf"/>
</dbReference>
<comment type="caution">
    <text evidence="13">The sequence shown here is derived from an EMBL/GenBank/DDBJ whole genome shotgun (WGS) entry which is preliminary data.</text>
</comment>
<dbReference type="EMBL" id="JAPFPW010000011">
    <property type="protein sequence ID" value="MCW7754344.1"/>
    <property type="molecule type" value="Genomic_DNA"/>
</dbReference>
<evidence type="ECO:0000256" key="5">
    <source>
        <dbReference type="ARBA" id="ARBA00023125"/>
    </source>
</evidence>
<dbReference type="SUPFAM" id="SSF52540">
    <property type="entry name" value="P-loop containing nucleoside triphosphate hydrolases"/>
    <property type="match status" value="1"/>
</dbReference>
<dbReference type="SUPFAM" id="SSF54631">
    <property type="entry name" value="CBS-domain pair"/>
    <property type="match status" value="1"/>
</dbReference>
<dbReference type="CDD" id="cd00130">
    <property type="entry name" value="PAS"/>
    <property type="match status" value="1"/>
</dbReference>
<dbReference type="Pfam" id="PF18024">
    <property type="entry name" value="HTH_50"/>
    <property type="match status" value="1"/>
</dbReference>
<keyword evidence="2" id="KW-0058">Aromatic hydrocarbons catabolism</keyword>
<dbReference type="Pfam" id="PF00158">
    <property type="entry name" value="Sigma54_activat"/>
    <property type="match status" value="1"/>
</dbReference>
<dbReference type="InterPro" id="IPR000700">
    <property type="entry name" value="PAS-assoc_C"/>
</dbReference>
<dbReference type="InterPro" id="IPR002078">
    <property type="entry name" value="Sigma_54_int"/>
</dbReference>
<evidence type="ECO:0000256" key="8">
    <source>
        <dbReference type="PROSITE-ProRule" id="PRU00703"/>
    </source>
</evidence>
<dbReference type="PROSITE" id="PS50113">
    <property type="entry name" value="PAC"/>
    <property type="match status" value="1"/>
</dbReference>
<feature type="domain" description="PAC" evidence="11">
    <location>
        <begin position="277"/>
        <end position="329"/>
    </location>
</feature>
<evidence type="ECO:0000313" key="14">
    <source>
        <dbReference type="Proteomes" id="UP001209681"/>
    </source>
</evidence>
<dbReference type="PROSITE" id="PS00676">
    <property type="entry name" value="SIGMA54_INTERACT_2"/>
    <property type="match status" value="1"/>
</dbReference>
<dbReference type="Gene3D" id="1.10.10.60">
    <property type="entry name" value="Homeodomain-like"/>
    <property type="match status" value="1"/>
</dbReference>
<dbReference type="InterPro" id="IPR013656">
    <property type="entry name" value="PAS_4"/>
</dbReference>
<keyword evidence="5" id="KW-0238">DNA-binding</keyword>
<dbReference type="InterPro" id="IPR025662">
    <property type="entry name" value="Sigma_54_int_dom_ATP-bd_1"/>
</dbReference>
<evidence type="ECO:0000256" key="2">
    <source>
        <dbReference type="ARBA" id="ARBA00022797"/>
    </source>
</evidence>
<dbReference type="CDD" id="cd00009">
    <property type="entry name" value="AAA"/>
    <property type="match status" value="1"/>
</dbReference>
<dbReference type="PROSITE" id="PS50045">
    <property type="entry name" value="SIGMA54_INTERACT_4"/>
    <property type="match status" value="1"/>
</dbReference>
<dbReference type="SMART" id="SM00116">
    <property type="entry name" value="CBS"/>
    <property type="match status" value="1"/>
</dbReference>
<dbReference type="InterPro" id="IPR030828">
    <property type="entry name" value="HTH_TyrR"/>
</dbReference>
<dbReference type="SMART" id="SM00091">
    <property type="entry name" value="PAS"/>
    <property type="match status" value="2"/>
</dbReference>
<dbReference type="Pfam" id="PF25601">
    <property type="entry name" value="AAA_lid_14"/>
    <property type="match status" value="1"/>
</dbReference>
<dbReference type="SMART" id="SM00382">
    <property type="entry name" value="AAA"/>
    <property type="match status" value="1"/>
</dbReference>
<dbReference type="InterPro" id="IPR000644">
    <property type="entry name" value="CBS_dom"/>
</dbReference>
<feature type="domain" description="PAS" evidence="10">
    <location>
        <begin position="210"/>
        <end position="261"/>
    </location>
</feature>
<keyword evidence="1" id="KW-0547">Nucleotide-binding</keyword>
<dbReference type="InterPro" id="IPR009057">
    <property type="entry name" value="Homeodomain-like_sf"/>
</dbReference>
<evidence type="ECO:0000259" key="11">
    <source>
        <dbReference type="PROSITE" id="PS50113"/>
    </source>
</evidence>
<dbReference type="SUPFAM" id="SSF55785">
    <property type="entry name" value="PYP-like sensor domain (PAS domain)"/>
    <property type="match status" value="1"/>
</dbReference>
<dbReference type="InterPro" id="IPR058031">
    <property type="entry name" value="AAA_lid_NorR"/>
</dbReference>
<dbReference type="SUPFAM" id="SSF46689">
    <property type="entry name" value="Homeodomain-like"/>
    <property type="match status" value="1"/>
</dbReference>
<dbReference type="PROSITE" id="PS51371">
    <property type="entry name" value="CBS"/>
    <property type="match status" value="1"/>
</dbReference>
<proteinExistence type="predicted"/>
<feature type="domain" description="CBS" evidence="12">
    <location>
        <begin position="6"/>
        <end position="63"/>
    </location>
</feature>
<reference evidence="13 14" key="1">
    <citation type="submission" date="2022-11" db="EMBL/GenBank/DDBJ databases">
        <title>Desulfobotulus tamanensis H1 sp. nov. - anaerobic, alkaliphilic, sulphate reducing bacterium isolated from terrestrial mud volcano.</title>
        <authorList>
            <person name="Frolova A."/>
            <person name="Merkel A.Y."/>
            <person name="Slobodkin A.I."/>
        </authorList>
    </citation>
    <scope>NUCLEOTIDE SEQUENCE [LARGE SCALE GENOMIC DNA]</scope>
    <source>
        <strain evidence="13 14">H1</strain>
    </source>
</reference>
<dbReference type="InterPro" id="IPR027417">
    <property type="entry name" value="P-loop_NTPase"/>
</dbReference>
<dbReference type="InterPro" id="IPR025944">
    <property type="entry name" value="Sigma_54_int_dom_CS"/>
</dbReference>